<evidence type="ECO:0000313" key="2">
    <source>
        <dbReference type="Proteomes" id="UP001333102"/>
    </source>
</evidence>
<gene>
    <name evidence="1" type="ORF">VLY81_05535</name>
</gene>
<accession>A0ABZ1BS35</accession>
<dbReference type="EMBL" id="CP141614">
    <property type="protein sequence ID" value="WRP15625.1"/>
    <property type="molecule type" value="Genomic_DNA"/>
</dbReference>
<evidence type="ECO:0008006" key="3">
    <source>
        <dbReference type="Google" id="ProtNLM"/>
    </source>
</evidence>
<keyword evidence="2" id="KW-1185">Reference proteome</keyword>
<organism evidence="1 2">
    <name type="scientific">Geochorda subterranea</name>
    <dbReference type="NCBI Taxonomy" id="3109564"/>
    <lineage>
        <taxon>Bacteria</taxon>
        <taxon>Bacillati</taxon>
        <taxon>Bacillota</taxon>
        <taxon>Limnochordia</taxon>
        <taxon>Limnochordales</taxon>
        <taxon>Geochordaceae</taxon>
        <taxon>Geochorda</taxon>
    </lineage>
</organism>
<dbReference type="Proteomes" id="UP001333102">
    <property type="component" value="Chromosome"/>
</dbReference>
<protein>
    <recommendedName>
        <fullName evidence="3">PorV/PorQ family protein</fullName>
    </recommendedName>
</protein>
<proteinExistence type="predicted"/>
<dbReference type="Gene3D" id="2.40.160.60">
    <property type="entry name" value="Outer membrane protein transport protein (OMPP1/FadL/TodX)"/>
    <property type="match status" value="1"/>
</dbReference>
<evidence type="ECO:0000313" key="1">
    <source>
        <dbReference type="EMBL" id="WRP15625.1"/>
    </source>
</evidence>
<dbReference type="RefSeq" id="WP_324670031.1">
    <property type="nucleotide sequence ID" value="NZ_CP141614.1"/>
</dbReference>
<sequence>MTMHSLGEMASLERSRPLGRWPSGQRLVVTLAVILGVAAGAGPGARASYTGTAAYLDIGMGARAMAMGGAFVAVADDATALYYNPAGLADVGPWQLVSFYSNQYQAAGYGALALAGRGLGGGVQWLRSSGIPARDEYGNASDEFDISQTAWRLALAREVGPIAVGAALAYASDRYRETSGSGLTGDVGALMDVGSVRLGVAARHFWGARTSSTGVREPFEPQLVAGFSWRLGSLLTAAEVALRGPVRAGAEYRLGPLLALRAGAWSEDGYLNWSAGVGLAVGRAAIDYAYADARVLGGSHRLSLSYGF</sequence>
<name>A0ABZ1BS35_9FIRM</name>
<reference evidence="2" key="1">
    <citation type="submission" date="2023-12" db="EMBL/GenBank/DDBJ databases">
        <title>Novel isolates from deep terrestrial aquifers shed light on the physiology and ecology of the class Limnochordia.</title>
        <authorList>
            <person name="Karnachuk O.V."/>
            <person name="Lukina A.P."/>
            <person name="Avakyan M.R."/>
            <person name="Kadnikov V."/>
            <person name="Begmatov S."/>
            <person name="Beletsky A.V."/>
            <person name="Mardanov A.V."/>
            <person name="Ravin N.V."/>
        </authorList>
    </citation>
    <scope>NUCLEOTIDE SEQUENCE [LARGE SCALE GENOMIC DNA]</scope>
    <source>
        <strain evidence="2">LN</strain>
    </source>
</reference>